<dbReference type="SUPFAM" id="SSF56281">
    <property type="entry name" value="Metallo-hydrolase/oxidoreductase"/>
    <property type="match status" value="1"/>
</dbReference>
<gene>
    <name evidence="2" type="ORF">RCOM_2049580</name>
</gene>
<keyword evidence="1" id="KW-0732">Signal</keyword>
<reference evidence="3" key="1">
    <citation type="journal article" date="2010" name="Nat. Biotechnol.">
        <title>Draft genome sequence of the oilseed species Ricinus communis.</title>
        <authorList>
            <person name="Chan A.P."/>
            <person name="Crabtree J."/>
            <person name="Zhao Q."/>
            <person name="Lorenzi H."/>
            <person name="Orvis J."/>
            <person name="Puiu D."/>
            <person name="Melake-Berhan A."/>
            <person name="Jones K.M."/>
            <person name="Redman J."/>
            <person name="Chen G."/>
            <person name="Cahoon E.B."/>
            <person name="Gedil M."/>
            <person name="Stanke M."/>
            <person name="Haas B.J."/>
            <person name="Wortman J.R."/>
            <person name="Fraser-Liggett C.M."/>
            <person name="Ravel J."/>
            <person name="Rabinowicz P.D."/>
        </authorList>
    </citation>
    <scope>NUCLEOTIDE SEQUENCE [LARGE SCALE GENOMIC DNA]</scope>
    <source>
        <strain evidence="3">cv. Hale</strain>
    </source>
</reference>
<dbReference type="Gene3D" id="3.60.15.10">
    <property type="entry name" value="Ribonuclease Z/Hydroxyacylglutathione hydrolase-like"/>
    <property type="match status" value="1"/>
</dbReference>
<dbReference type="Proteomes" id="UP000008311">
    <property type="component" value="Unassembled WGS sequence"/>
</dbReference>
<feature type="signal peptide" evidence="1">
    <location>
        <begin position="1"/>
        <end position="19"/>
    </location>
</feature>
<protein>
    <recommendedName>
        <fullName evidence="4">Metallo-beta-lactamase domain-containing protein</fullName>
    </recommendedName>
</protein>
<organism evidence="2 3">
    <name type="scientific">Ricinus communis</name>
    <name type="common">Castor bean</name>
    <dbReference type="NCBI Taxonomy" id="3988"/>
    <lineage>
        <taxon>Eukaryota</taxon>
        <taxon>Viridiplantae</taxon>
        <taxon>Streptophyta</taxon>
        <taxon>Embryophyta</taxon>
        <taxon>Tracheophyta</taxon>
        <taxon>Spermatophyta</taxon>
        <taxon>Magnoliopsida</taxon>
        <taxon>eudicotyledons</taxon>
        <taxon>Gunneridae</taxon>
        <taxon>Pentapetalae</taxon>
        <taxon>rosids</taxon>
        <taxon>fabids</taxon>
        <taxon>Malpighiales</taxon>
        <taxon>Euphorbiaceae</taxon>
        <taxon>Acalyphoideae</taxon>
        <taxon>Acalypheae</taxon>
        <taxon>Ricinus</taxon>
    </lineage>
</organism>
<evidence type="ECO:0008006" key="4">
    <source>
        <dbReference type="Google" id="ProtNLM"/>
    </source>
</evidence>
<evidence type="ECO:0000313" key="3">
    <source>
        <dbReference type="Proteomes" id="UP000008311"/>
    </source>
</evidence>
<keyword evidence="3" id="KW-1185">Reference proteome</keyword>
<evidence type="ECO:0000256" key="1">
    <source>
        <dbReference type="SAM" id="SignalP"/>
    </source>
</evidence>
<evidence type="ECO:0000313" key="2">
    <source>
        <dbReference type="EMBL" id="EEF22341.1"/>
    </source>
</evidence>
<feature type="non-terminal residue" evidence="2">
    <location>
        <position position="91"/>
    </location>
</feature>
<dbReference type="InterPro" id="IPR036866">
    <property type="entry name" value="RibonucZ/Hydroxyglut_hydro"/>
</dbReference>
<feature type="chain" id="PRO_5002890358" description="Metallo-beta-lactamase domain-containing protein" evidence="1">
    <location>
        <begin position="20"/>
        <end position="91"/>
    </location>
</feature>
<sequence length="91" mass="9876">MFKQALLTTALATAITTQAAPLTLEVFNHGEAAIFPVASVLVTGDKDAVLIDAQFSRAEAQKLVDKIKASGKQLITIYISWDDPDYYFGLD</sequence>
<dbReference type="AlphaFoldDB" id="B9TP72"/>
<name>B9TP72_RICCO</name>
<dbReference type="EMBL" id="EQ994882">
    <property type="protein sequence ID" value="EEF22341.1"/>
    <property type="molecule type" value="Genomic_DNA"/>
</dbReference>
<accession>B9TP72</accession>
<proteinExistence type="predicted"/>
<dbReference type="InParanoid" id="B9TP72"/>